<evidence type="ECO:0000256" key="1">
    <source>
        <dbReference type="ARBA" id="ARBA00022737"/>
    </source>
</evidence>
<accession>F4PIL8</accession>
<name>F4PIL8_CACFS</name>
<evidence type="ECO:0000256" key="2">
    <source>
        <dbReference type="ARBA" id="ARBA00023122"/>
    </source>
</evidence>
<dbReference type="PROSITE" id="PS51371">
    <property type="entry name" value="CBS"/>
    <property type="match status" value="2"/>
</dbReference>
<dbReference type="EMBL" id="GL883006">
    <property type="protein sequence ID" value="EGG24598.1"/>
    <property type="molecule type" value="Genomic_DNA"/>
</dbReference>
<sequence>MSSYLFVKPIGQIFPNTSVEIFSVTSDDTVNSAFKKMVEKKVLSLPIFDTVHRRFNKFIDMVDIVTFCMKHLTSKELNDMDLNFIVETKDIFKSHKVGDICDLSERNPFCPVESSAPLNVAIELMVKWNVHRIPVIDSEGNLISILTQSRVIEYCNNHAMELNNEHQLSKRLDELPLIGTSPVLSIGDDKMAIEAFKLIYDNRVSAVSVVDKDEILVGNISVSDLRMIGSDGSLLGRLFLPINTFMAMVPKDTKSPFFNVICCRDSTTLEEVLVKFQLSKVHRIYLVDDQMKPKRCISQGDILKYLSL</sequence>
<dbReference type="AlphaFoldDB" id="F4PIL8"/>
<dbReference type="PANTHER" id="PTHR13780">
    <property type="entry name" value="AMP-ACTIVATED PROTEIN KINASE, GAMMA REGULATORY SUBUNIT"/>
    <property type="match status" value="1"/>
</dbReference>
<gene>
    <name evidence="5" type="primary">sigI</name>
    <name evidence="5" type="ORF">DFA_02841</name>
</gene>
<keyword evidence="2 3" id="KW-0129">CBS domain</keyword>
<evidence type="ECO:0000313" key="5">
    <source>
        <dbReference type="EMBL" id="EGG24598.1"/>
    </source>
</evidence>
<evidence type="ECO:0000313" key="6">
    <source>
        <dbReference type="Proteomes" id="UP000007797"/>
    </source>
</evidence>
<protein>
    <submittedName>
        <fullName evidence="5">Cystathionine-beta-synthase domain-containing protein</fullName>
    </submittedName>
</protein>
<dbReference type="Gene3D" id="3.10.580.10">
    <property type="entry name" value="CBS-domain"/>
    <property type="match status" value="2"/>
</dbReference>
<evidence type="ECO:0000259" key="4">
    <source>
        <dbReference type="PROSITE" id="PS51371"/>
    </source>
</evidence>
<dbReference type="Pfam" id="PF00571">
    <property type="entry name" value="CBS"/>
    <property type="match status" value="3"/>
</dbReference>
<feature type="domain" description="CBS" evidence="4">
    <location>
        <begin position="254"/>
        <end position="308"/>
    </location>
</feature>
<organism evidence="5 6">
    <name type="scientific">Cavenderia fasciculata</name>
    <name type="common">Slime mold</name>
    <name type="synonym">Dictyostelium fasciculatum</name>
    <dbReference type="NCBI Taxonomy" id="261658"/>
    <lineage>
        <taxon>Eukaryota</taxon>
        <taxon>Amoebozoa</taxon>
        <taxon>Evosea</taxon>
        <taxon>Eumycetozoa</taxon>
        <taxon>Dictyostelia</taxon>
        <taxon>Acytosteliales</taxon>
        <taxon>Cavenderiaceae</taxon>
        <taxon>Cavenderia</taxon>
    </lineage>
</organism>
<dbReference type="InterPro" id="IPR046342">
    <property type="entry name" value="CBS_dom_sf"/>
</dbReference>
<reference evidence="6" key="1">
    <citation type="journal article" date="2011" name="Genome Res.">
        <title>Phylogeny-wide analysis of social amoeba genomes highlights ancient origins for complex intercellular communication.</title>
        <authorList>
            <person name="Heidel A.J."/>
            <person name="Lawal H.M."/>
            <person name="Felder M."/>
            <person name="Schilde C."/>
            <person name="Helps N.R."/>
            <person name="Tunggal B."/>
            <person name="Rivero F."/>
            <person name="John U."/>
            <person name="Schleicher M."/>
            <person name="Eichinger L."/>
            <person name="Platzer M."/>
            <person name="Noegel A.A."/>
            <person name="Schaap P."/>
            <person name="Gloeckner G."/>
        </authorList>
    </citation>
    <scope>NUCLEOTIDE SEQUENCE [LARGE SCALE GENOMIC DNA]</scope>
    <source>
        <strain evidence="6">SH3</strain>
    </source>
</reference>
<dbReference type="InterPro" id="IPR050511">
    <property type="entry name" value="AMPK_gamma/SDS23_families"/>
</dbReference>
<dbReference type="OMA" id="MVKWNVH"/>
<dbReference type="KEGG" id="dfa:DFA_02841"/>
<dbReference type="PANTHER" id="PTHR13780:SF153">
    <property type="entry name" value="CBS DOMAIN-CONTAINING PROTEIN"/>
    <property type="match status" value="1"/>
</dbReference>
<dbReference type="InterPro" id="IPR000644">
    <property type="entry name" value="CBS_dom"/>
</dbReference>
<proteinExistence type="predicted"/>
<dbReference type="OrthoDB" id="449052at2759"/>
<keyword evidence="1" id="KW-0677">Repeat</keyword>
<evidence type="ECO:0000256" key="3">
    <source>
        <dbReference type="PROSITE-ProRule" id="PRU00703"/>
    </source>
</evidence>
<dbReference type="STRING" id="1054147.F4PIL8"/>
<keyword evidence="6" id="KW-1185">Reference proteome</keyword>
<dbReference type="SMART" id="SM00116">
    <property type="entry name" value="CBS"/>
    <property type="match status" value="4"/>
</dbReference>
<dbReference type="RefSeq" id="XP_004362449.1">
    <property type="nucleotide sequence ID" value="XM_004362392.1"/>
</dbReference>
<dbReference type="CDD" id="cd02205">
    <property type="entry name" value="CBS_pair_SF"/>
    <property type="match status" value="3"/>
</dbReference>
<dbReference type="GeneID" id="14877505"/>
<dbReference type="Proteomes" id="UP000007797">
    <property type="component" value="Unassembled WGS sequence"/>
</dbReference>
<feature type="domain" description="CBS" evidence="4">
    <location>
        <begin position="103"/>
        <end position="162"/>
    </location>
</feature>
<dbReference type="SUPFAM" id="SSF54631">
    <property type="entry name" value="CBS-domain pair"/>
    <property type="match status" value="2"/>
</dbReference>